<dbReference type="HOGENOM" id="CLU_1863176_0_0_0"/>
<evidence type="ECO:0000313" key="2">
    <source>
        <dbReference type="EMBL" id="ABU59853.1"/>
    </source>
</evidence>
<dbReference type="Proteomes" id="UP000000263">
    <property type="component" value="Chromosome"/>
</dbReference>
<gene>
    <name evidence="2" type="ordered locus">Rcas_3815</name>
</gene>
<dbReference type="EMBL" id="CP000804">
    <property type="protein sequence ID" value="ABU59853.1"/>
    <property type="molecule type" value="Genomic_DNA"/>
</dbReference>
<dbReference type="InterPro" id="IPR026870">
    <property type="entry name" value="Zinc_ribbon_dom"/>
</dbReference>
<organism evidence="2 3">
    <name type="scientific">Roseiflexus castenholzii (strain DSM 13941 / HLO8)</name>
    <dbReference type="NCBI Taxonomy" id="383372"/>
    <lineage>
        <taxon>Bacteria</taxon>
        <taxon>Bacillati</taxon>
        <taxon>Chloroflexota</taxon>
        <taxon>Chloroflexia</taxon>
        <taxon>Chloroflexales</taxon>
        <taxon>Roseiflexineae</taxon>
        <taxon>Roseiflexaceae</taxon>
        <taxon>Roseiflexus</taxon>
    </lineage>
</organism>
<dbReference type="RefSeq" id="WP_012122276.1">
    <property type="nucleotide sequence ID" value="NC_009767.1"/>
</dbReference>
<keyword evidence="3" id="KW-1185">Reference proteome</keyword>
<dbReference type="STRING" id="383372.Rcas_3815"/>
<dbReference type="OrthoDB" id="159970at2"/>
<feature type="domain" description="Zinc-ribbon" evidence="1">
    <location>
        <begin position="6"/>
        <end position="27"/>
    </location>
</feature>
<proteinExistence type="predicted"/>
<evidence type="ECO:0000259" key="1">
    <source>
        <dbReference type="Pfam" id="PF13240"/>
    </source>
</evidence>
<dbReference type="AlphaFoldDB" id="A7NQK7"/>
<protein>
    <recommendedName>
        <fullName evidence="1">Zinc-ribbon domain-containing protein</fullName>
    </recommendedName>
</protein>
<reference evidence="2 3" key="1">
    <citation type="submission" date="2007-08" db="EMBL/GenBank/DDBJ databases">
        <title>Complete sequence of Roseiflexus castenholzii DSM 13941.</title>
        <authorList>
            <consortium name="US DOE Joint Genome Institute"/>
            <person name="Copeland A."/>
            <person name="Lucas S."/>
            <person name="Lapidus A."/>
            <person name="Barry K."/>
            <person name="Glavina del Rio T."/>
            <person name="Dalin E."/>
            <person name="Tice H."/>
            <person name="Pitluck S."/>
            <person name="Thompson L.S."/>
            <person name="Brettin T."/>
            <person name="Bruce D."/>
            <person name="Detter J.C."/>
            <person name="Han C."/>
            <person name="Tapia R."/>
            <person name="Schmutz J."/>
            <person name="Larimer F."/>
            <person name="Land M."/>
            <person name="Hauser L."/>
            <person name="Kyrpides N."/>
            <person name="Mikhailova N."/>
            <person name="Bryant D.A."/>
            <person name="Hanada S."/>
            <person name="Tsukatani Y."/>
            <person name="Richardson P."/>
        </authorList>
    </citation>
    <scope>NUCLEOTIDE SEQUENCE [LARGE SCALE GENOMIC DNA]</scope>
    <source>
        <strain evidence="3">DSM 13941 / HLO8</strain>
    </source>
</reference>
<sequence>MVERICSQCGHGNPLDHHFCGKCGAALERLLPAPLSSQPLARLGASIPARWRDVGRAVAISAVALAAEAGIAWLARRIEQRNTPVNLPSPALQVVKPAPQPLATRAAANVVTIISERVIEFIDDDNGTRRISERAFWRRIEE</sequence>
<dbReference type="KEGG" id="rca:Rcas_3815"/>
<name>A7NQK7_ROSCS</name>
<evidence type="ECO:0000313" key="3">
    <source>
        <dbReference type="Proteomes" id="UP000000263"/>
    </source>
</evidence>
<dbReference type="Pfam" id="PF13240">
    <property type="entry name" value="Zn_Ribbon_1"/>
    <property type="match status" value="1"/>
</dbReference>
<dbReference type="eggNOG" id="COG1998">
    <property type="taxonomic scope" value="Bacteria"/>
</dbReference>
<accession>A7NQK7</accession>